<keyword evidence="3 8" id="KW-0479">Metal-binding</keyword>
<dbReference type="PANTHER" id="PTHR34719">
    <property type="entry name" value="NICKEL-RESPONSIVE REGULATOR"/>
    <property type="match status" value="1"/>
</dbReference>
<dbReference type="InterPro" id="IPR045865">
    <property type="entry name" value="ACT-like_dom_sf"/>
</dbReference>
<dbReference type="GO" id="GO:0016151">
    <property type="term" value="F:nickel cation binding"/>
    <property type="evidence" value="ECO:0007669"/>
    <property type="project" value="UniProtKB-UniRule"/>
</dbReference>
<keyword evidence="2 8" id="KW-0533">Nickel</keyword>
<evidence type="ECO:0000256" key="3">
    <source>
        <dbReference type="ARBA" id="ARBA00022723"/>
    </source>
</evidence>
<evidence type="ECO:0000313" key="12">
    <source>
        <dbReference type="Proteomes" id="UP000554520"/>
    </source>
</evidence>
<protein>
    <recommendedName>
        <fullName evidence="8">Putative nickel-responsive regulator</fullName>
    </recommendedName>
</protein>
<evidence type="ECO:0000256" key="2">
    <source>
        <dbReference type="ARBA" id="ARBA00022596"/>
    </source>
</evidence>
<feature type="binding site" evidence="8">
    <location>
        <position position="77"/>
    </location>
    <ligand>
        <name>Ni(2+)</name>
        <dbReference type="ChEBI" id="CHEBI:49786"/>
    </ligand>
</feature>
<organism evidence="11 12">
    <name type="scientific">Phyllobacterium trifolii</name>
    <dbReference type="NCBI Taxonomy" id="300193"/>
    <lineage>
        <taxon>Bacteria</taxon>
        <taxon>Pseudomonadati</taxon>
        <taxon>Pseudomonadota</taxon>
        <taxon>Alphaproteobacteria</taxon>
        <taxon>Hyphomicrobiales</taxon>
        <taxon>Phyllobacteriaceae</taxon>
        <taxon>Phyllobacterium</taxon>
    </lineage>
</organism>
<dbReference type="SUPFAM" id="SSF55021">
    <property type="entry name" value="ACT-like"/>
    <property type="match status" value="1"/>
</dbReference>
<dbReference type="PANTHER" id="PTHR34719:SF2">
    <property type="entry name" value="NICKEL-RESPONSIVE REGULATOR"/>
    <property type="match status" value="1"/>
</dbReference>
<dbReference type="InterPro" id="IPR027271">
    <property type="entry name" value="Acetolactate_synth/TF_NikR_C"/>
</dbReference>
<feature type="domain" description="Transcription factor NikR nickel binding C-terminal" evidence="10">
    <location>
        <begin position="54"/>
        <end position="130"/>
    </location>
</feature>
<dbReference type="InterPro" id="IPR013321">
    <property type="entry name" value="Arc_rbn_hlx_hlx"/>
</dbReference>
<keyword evidence="6 8" id="KW-0804">Transcription</keyword>
<evidence type="ECO:0000256" key="4">
    <source>
        <dbReference type="ARBA" id="ARBA00023015"/>
    </source>
</evidence>
<dbReference type="Pfam" id="PF01402">
    <property type="entry name" value="RHH_1"/>
    <property type="match status" value="1"/>
</dbReference>
<comment type="function">
    <text evidence="8">Transcriptional regulator.</text>
</comment>
<evidence type="ECO:0000256" key="7">
    <source>
        <dbReference type="ARBA" id="ARBA00024723"/>
    </source>
</evidence>
<dbReference type="InterPro" id="IPR014160">
    <property type="entry name" value="Nickel_NikR_proteobac"/>
</dbReference>
<sequence length="139" mass="15464">MQRITITLDDDLMEELDRVIAAKGYQNRSEAIRDLARAGMKLTSIETGAATQVIGVLSYVFDHGARDLARRLTNTFHDHHSLAVSSMHVHLDHDNCLEIGVLKGPPDQVQHFAEHVISERAVRYGHLHVVPAGLPKSQL</sequence>
<keyword evidence="12" id="KW-1185">Reference proteome</keyword>
<comment type="function">
    <text evidence="7">Transcriptional repressor of the nikABCDE operon. Is active in the presence of excessive concentrations of intracellular nickel.</text>
</comment>
<dbReference type="Gene3D" id="1.10.1220.10">
    <property type="entry name" value="Met repressor-like"/>
    <property type="match status" value="1"/>
</dbReference>
<dbReference type="GO" id="GO:0003700">
    <property type="term" value="F:DNA-binding transcription factor activity"/>
    <property type="evidence" value="ECO:0007669"/>
    <property type="project" value="UniProtKB-UniRule"/>
</dbReference>
<dbReference type="AlphaFoldDB" id="A0A839UAQ6"/>
<proteinExistence type="inferred from homology"/>
<keyword evidence="4 8" id="KW-0805">Transcription regulation</keyword>
<comment type="cofactor">
    <cofactor evidence="8">
        <name>Ni(2+)</name>
        <dbReference type="ChEBI" id="CHEBI:49786"/>
    </cofactor>
    <text evidence="8">Binds 1 nickel ion per subunit.</text>
</comment>
<dbReference type="EMBL" id="JACHXN010000010">
    <property type="protein sequence ID" value="MBB3147024.1"/>
    <property type="molecule type" value="Genomic_DNA"/>
</dbReference>
<evidence type="ECO:0000256" key="1">
    <source>
        <dbReference type="ARBA" id="ARBA00008478"/>
    </source>
</evidence>
<evidence type="ECO:0000259" key="10">
    <source>
        <dbReference type="Pfam" id="PF08753"/>
    </source>
</evidence>
<reference evidence="11 12" key="1">
    <citation type="submission" date="2020-08" db="EMBL/GenBank/DDBJ databases">
        <title>Genomic Encyclopedia of Type Strains, Phase III (KMG-III): the genomes of soil and plant-associated and newly described type strains.</title>
        <authorList>
            <person name="Whitman W."/>
        </authorList>
    </citation>
    <scope>NUCLEOTIDE SEQUENCE [LARGE SCALE GENOMIC DNA]</scope>
    <source>
        <strain evidence="11 12">CECT 7015</strain>
    </source>
</reference>
<evidence type="ECO:0000313" key="11">
    <source>
        <dbReference type="EMBL" id="MBB3147024.1"/>
    </source>
</evidence>
<keyword evidence="5 8" id="KW-0238">DNA-binding</keyword>
<feature type="binding site" evidence="8">
    <location>
        <position position="96"/>
    </location>
    <ligand>
        <name>Ni(2+)</name>
        <dbReference type="ChEBI" id="CHEBI:49786"/>
    </ligand>
</feature>
<dbReference type="NCBIfam" id="TIGR02793">
    <property type="entry name" value="nikR"/>
    <property type="match status" value="1"/>
</dbReference>
<dbReference type="HAMAP" id="MF_00476">
    <property type="entry name" value="NikR"/>
    <property type="match status" value="1"/>
</dbReference>
<comment type="caution">
    <text evidence="11">The sequence shown here is derived from an EMBL/GenBank/DDBJ whole genome shotgun (WGS) entry which is preliminary data.</text>
</comment>
<dbReference type="CDD" id="cd22231">
    <property type="entry name" value="RHH_NikR_HicB-like"/>
    <property type="match status" value="1"/>
</dbReference>
<dbReference type="InterPro" id="IPR050192">
    <property type="entry name" value="CopG/NikR_regulator"/>
</dbReference>
<dbReference type="GO" id="GO:0010045">
    <property type="term" value="P:response to nickel cation"/>
    <property type="evidence" value="ECO:0007669"/>
    <property type="project" value="InterPro"/>
</dbReference>
<evidence type="ECO:0000256" key="8">
    <source>
        <dbReference type="HAMAP-Rule" id="MF_00476"/>
    </source>
</evidence>
<dbReference type="SUPFAM" id="SSF47598">
    <property type="entry name" value="Ribbon-helix-helix"/>
    <property type="match status" value="1"/>
</dbReference>
<comment type="similarity">
    <text evidence="1 8">Belongs to the transcriptional regulatory CopG/NikR family.</text>
</comment>
<dbReference type="Proteomes" id="UP000554520">
    <property type="component" value="Unassembled WGS sequence"/>
</dbReference>
<evidence type="ECO:0000256" key="6">
    <source>
        <dbReference type="ARBA" id="ARBA00023163"/>
    </source>
</evidence>
<feature type="domain" description="Ribbon-helix-helix protein CopG" evidence="9">
    <location>
        <begin position="3"/>
        <end position="38"/>
    </location>
</feature>
<dbReference type="InterPro" id="IPR022988">
    <property type="entry name" value="Ni_resp_reg_NikR"/>
</dbReference>
<dbReference type="Gene3D" id="3.30.70.1150">
    <property type="entry name" value="ACT-like. Chain A, domain 2"/>
    <property type="match status" value="1"/>
</dbReference>
<dbReference type="NCBIfam" id="NF003381">
    <property type="entry name" value="PRK04460.1"/>
    <property type="match status" value="1"/>
</dbReference>
<dbReference type="InterPro" id="IPR014864">
    <property type="entry name" value="TF_NikR_Ni-bd_C"/>
</dbReference>
<dbReference type="GO" id="GO:0003677">
    <property type="term" value="F:DNA binding"/>
    <property type="evidence" value="ECO:0007669"/>
    <property type="project" value="UniProtKB-KW"/>
</dbReference>
<feature type="binding site" evidence="8">
    <location>
        <position position="88"/>
    </location>
    <ligand>
        <name>Ni(2+)</name>
        <dbReference type="ChEBI" id="CHEBI:49786"/>
    </ligand>
</feature>
<feature type="binding site" evidence="8">
    <location>
        <position position="90"/>
    </location>
    <ligand>
        <name>Ni(2+)</name>
        <dbReference type="ChEBI" id="CHEBI:49786"/>
    </ligand>
</feature>
<evidence type="ECO:0000259" key="9">
    <source>
        <dbReference type="Pfam" id="PF01402"/>
    </source>
</evidence>
<name>A0A839UAQ6_9HYPH</name>
<dbReference type="InterPro" id="IPR010985">
    <property type="entry name" value="Ribbon_hlx_hlx"/>
</dbReference>
<evidence type="ECO:0000256" key="5">
    <source>
        <dbReference type="ARBA" id="ARBA00023125"/>
    </source>
</evidence>
<dbReference type="NCBIfam" id="NF002815">
    <property type="entry name" value="PRK02967.1"/>
    <property type="match status" value="1"/>
</dbReference>
<dbReference type="Pfam" id="PF08753">
    <property type="entry name" value="NikR_C"/>
    <property type="match status" value="1"/>
</dbReference>
<accession>A0A839UAQ6</accession>
<gene>
    <name evidence="11" type="ORF">FHS21_003440</name>
</gene>
<dbReference type="RefSeq" id="WP_112531441.1">
    <property type="nucleotide sequence ID" value="NZ_JACHXN010000010.1"/>
</dbReference>
<dbReference type="InterPro" id="IPR002145">
    <property type="entry name" value="CopG"/>
</dbReference>